<evidence type="ECO:0000313" key="7">
    <source>
        <dbReference type="EMBL" id="TYA11526.1"/>
    </source>
</evidence>
<name>A0A5D0CNN2_9BACL</name>
<keyword evidence="3 6" id="KW-0812">Transmembrane</keyword>
<evidence type="ECO:0000256" key="3">
    <source>
        <dbReference type="ARBA" id="ARBA00022692"/>
    </source>
</evidence>
<dbReference type="AlphaFoldDB" id="A0A5D0CNN2"/>
<organism evidence="7 8">
    <name type="scientific">Paenibacillus faecis</name>
    <dbReference type="NCBI Taxonomy" id="862114"/>
    <lineage>
        <taxon>Bacteria</taxon>
        <taxon>Bacillati</taxon>
        <taxon>Bacillota</taxon>
        <taxon>Bacilli</taxon>
        <taxon>Bacillales</taxon>
        <taxon>Paenibacillaceae</taxon>
        <taxon>Paenibacillus</taxon>
    </lineage>
</organism>
<keyword evidence="2" id="KW-1003">Cell membrane</keyword>
<keyword evidence="5 6" id="KW-0472">Membrane</keyword>
<accession>A0A5D0CNN2</accession>
<protein>
    <submittedName>
        <fullName evidence="7">Amino acid transporter</fullName>
    </submittedName>
</protein>
<feature type="transmembrane region" description="Helical" evidence="6">
    <location>
        <begin position="39"/>
        <end position="64"/>
    </location>
</feature>
<feature type="transmembrane region" description="Helical" evidence="6">
    <location>
        <begin position="70"/>
        <end position="91"/>
    </location>
</feature>
<evidence type="ECO:0000256" key="2">
    <source>
        <dbReference type="ARBA" id="ARBA00022475"/>
    </source>
</evidence>
<comment type="caution">
    <text evidence="7">The sequence shown here is derived from an EMBL/GenBank/DDBJ whole genome shotgun (WGS) entry which is preliminary data.</text>
</comment>
<feature type="transmembrane region" description="Helical" evidence="6">
    <location>
        <begin position="145"/>
        <end position="165"/>
    </location>
</feature>
<dbReference type="InterPro" id="IPR001123">
    <property type="entry name" value="LeuE-type"/>
</dbReference>
<dbReference type="EMBL" id="VSDO01000004">
    <property type="protein sequence ID" value="TYA11526.1"/>
    <property type="molecule type" value="Genomic_DNA"/>
</dbReference>
<reference evidence="7 8" key="1">
    <citation type="submission" date="2019-08" db="EMBL/GenBank/DDBJ databases">
        <title>Genome sequencing of Paenibacillus faecis DSM 23593(T).</title>
        <authorList>
            <person name="Kook J.-K."/>
            <person name="Park S.-N."/>
            <person name="Lim Y.K."/>
        </authorList>
    </citation>
    <scope>NUCLEOTIDE SEQUENCE [LARGE SCALE GENOMIC DNA]</scope>
    <source>
        <strain evidence="7 8">DSM 23593</strain>
    </source>
</reference>
<evidence type="ECO:0000256" key="6">
    <source>
        <dbReference type="SAM" id="Phobius"/>
    </source>
</evidence>
<evidence type="ECO:0000256" key="4">
    <source>
        <dbReference type="ARBA" id="ARBA00022989"/>
    </source>
</evidence>
<gene>
    <name evidence="7" type="ORF">FRY98_20525</name>
</gene>
<dbReference type="OrthoDB" id="5638726at2"/>
<feature type="transmembrane region" description="Helical" evidence="6">
    <location>
        <begin position="6"/>
        <end position="27"/>
    </location>
</feature>
<dbReference type="PANTHER" id="PTHR30086">
    <property type="entry name" value="ARGININE EXPORTER PROTEIN ARGO"/>
    <property type="match status" value="1"/>
</dbReference>
<dbReference type="GO" id="GO:0015171">
    <property type="term" value="F:amino acid transmembrane transporter activity"/>
    <property type="evidence" value="ECO:0007669"/>
    <property type="project" value="TreeGrafter"/>
</dbReference>
<evidence type="ECO:0000256" key="1">
    <source>
        <dbReference type="ARBA" id="ARBA00004651"/>
    </source>
</evidence>
<dbReference type="PANTHER" id="PTHR30086:SF20">
    <property type="entry name" value="ARGININE EXPORTER PROTEIN ARGO-RELATED"/>
    <property type="match status" value="1"/>
</dbReference>
<dbReference type="GO" id="GO:0005886">
    <property type="term" value="C:plasma membrane"/>
    <property type="evidence" value="ECO:0007669"/>
    <property type="project" value="UniProtKB-SubCell"/>
</dbReference>
<keyword evidence="8" id="KW-1185">Reference proteome</keyword>
<keyword evidence="4 6" id="KW-1133">Transmembrane helix</keyword>
<dbReference type="Proteomes" id="UP000325218">
    <property type="component" value="Unassembled WGS sequence"/>
</dbReference>
<feature type="transmembrane region" description="Helical" evidence="6">
    <location>
        <begin position="111"/>
        <end position="133"/>
    </location>
</feature>
<evidence type="ECO:0000313" key="8">
    <source>
        <dbReference type="Proteomes" id="UP000325218"/>
    </source>
</evidence>
<dbReference type="RefSeq" id="WP_148455453.1">
    <property type="nucleotide sequence ID" value="NZ_VSDO01000004.1"/>
</dbReference>
<proteinExistence type="predicted"/>
<sequence length="207" mass="21842">MSTAFIHGFVLAFGLILPLGVQNVFIFNQGASGKRWTRALPAVITASVCDTLLILLAVLGVSLIVLTLEWLKVILFIGGACFMVYMGWSIWKSAPSGRTEESSGLPAKKQVLFALSVSLLNPHAILDTVGVIGTSSLSYEGGGKAVFALAAILVSWLWFAGLALAGRLVGGLNGNGTLLKRINRISALVVWGMAAYLLFGLLGTSTF</sequence>
<evidence type="ECO:0000256" key="5">
    <source>
        <dbReference type="ARBA" id="ARBA00023136"/>
    </source>
</evidence>
<dbReference type="Pfam" id="PF01810">
    <property type="entry name" value="LysE"/>
    <property type="match status" value="1"/>
</dbReference>
<feature type="transmembrane region" description="Helical" evidence="6">
    <location>
        <begin position="185"/>
        <end position="204"/>
    </location>
</feature>
<comment type="subcellular location">
    <subcellularLocation>
        <location evidence="1">Cell membrane</location>
        <topology evidence="1">Multi-pass membrane protein</topology>
    </subcellularLocation>
</comment>